<comment type="caution">
    <text evidence="2">The sequence shown here is derived from an EMBL/GenBank/DDBJ whole genome shotgun (WGS) entry which is preliminary data.</text>
</comment>
<dbReference type="EMBL" id="WIND01000018">
    <property type="protein sequence ID" value="MSU91326.1"/>
    <property type="molecule type" value="Genomic_DNA"/>
</dbReference>
<evidence type="ECO:0000256" key="1">
    <source>
        <dbReference type="SAM" id="Phobius"/>
    </source>
</evidence>
<dbReference type="Proteomes" id="UP000474957">
    <property type="component" value="Unassembled WGS sequence"/>
</dbReference>
<dbReference type="InterPro" id="IPR021830">
    <property type="entry name" value="DUF3422"/>
</dbReference>
<gene>
    <name evidence="2" type="ORF">GE300_17225</name>
</gene>
<evidence type="ECO:0000313" key="2">
    <source>
        <dbReference type="EMBL" id="MSU91326.1"/>
    </source>
</evidence>
<proteinExistence type="predicted"/>
<protein>
    <submittedName>
        <fullName evidence="2">DUF3422 family protein</fullName>
    </submittedName>
</protein>
<keyword evidence="1" id="KW-0812">Transmembrane</keyword>
<reference evidence="2 3" key="1">
    <citation type="submission" date="2019-10" db="EMBL/GenBank/DDBJ databases">
        <title>Cognatihalovulum marinum gen. nov. sp. nov., a new member of the family Rhodobacteraceae isolated from deep seawater of the Northwest Indian Ocean.</title>
        <authorList>
            <person name="Ruan C."/>
            <person name="Wang J."/>
            <person name="Zheng X."/>
            <person name="Song L."/>
            <person name="Zhu Y."/>
            <person name="Huang Y."/>
            <person name="Lu Z."/>
            <person name="Du W."/>
            <person name="Huang L."/>
            <person name="Dai X."/>
        </authorList>
    </citation>
    <scope>NUCLEOTIDE SEQUENCE [LARGE SCALE GENOMIC DNA]</scope>
    <source>
        <strain evidence="2 3">2CG4</strain>
    </source>
</reference>
<accession>A0A6L5Z452</accession>
<evidence type="ECO:0000313" key="3">
    <source>
        <dbReference type="Proteomes" id="UP000474957"/>
    </source>
</evidence>
<organism evidence="2 3">
    <name type="scientific">Halovulum marinum</name>
    <dbReference type="NCBI Taxonomy" id="2662447"/>
    <lineage>
        <taxon>Bacteria</taxon>
        <taxon>Pseudomonadati</taxon>
        <taxon>Pseudomonadota</taxon>
        <taxon>Alphaproteobacteria</taxon>
        <taxon>Rhodobacterales</taxon>
        <taxon>Paracoccaceae</taxon>
        <taxon>Halovulum</taxon>
    </lineage>
</organism>
<dbReference type="AlphaFoldDB" id="A0A6L5Z452"/>
<dbReference type="RefSeq" id="WP_154448374.1">
    <property type="nucleotide sequence ID" value="NZ_WIND01000018.1"/>
</dbReference>
<keyword evidence="1" id="KW-0472">Membrane</keyword>
<name>A0A6L5Z452_9RHOB</name>
<keyword evidence="3" id="KW-1185">Reference proteome</keyword>
<feature type="transmembrane region" description="Helical" evidence="1">
    <location>
        <begin position="405"/>
        <end position="423"/>
    </location>
</feature>
<sequence length="438" mass="47819">MASLPLDDYPDRFALANELHARPFPELRAPCRAAHIAIMPERDAAERDRARDLDHLCALLDRHGAPRPAPGANHHSARLGRAFLKWEQHTEFVTYTLFVPGLGDTPFDGSAHALFPDDWLGSAPGRVLTSCLVRVEDDRGQADDDTLAALFVPESLAISRVIDGAATIAGDFRIDQNGHVRFAVLAAPGTGERRLGRIVQRALEIETYKAAAMLTLPHARMVAGRVAELDRDLAQVVARMAASNGGDEGADAATLDRLLHIAAEVERLSAETAFRFGAAGAYAAIVAQRIEVLREERSASRQTLAEFMMRRFDPAMRTCRSAEIRLTGLGQRAQRAANLLRTRVDVGNSRQNVEVLRRMDERAALQLRLQETVEGLSVVAISYYAVSLAANLLKPAGKAAGLSEAGVYALLTPPVVLAVWAMVRRLRARVAARERGQR</sequence>
<dbReference type="Pfam" id="PF11902">
    <property type="entry name" value="DUF3422"/>
    <property type="match status" value="1"/>
</dbReference>
<keyword evidence="1" id="KW-1133">Transmembrane helix</keyword>